<evidence type="ECO:0000313" key="1">
    <source>
        <dbReference type="EMBL" id="SHJ20095.1"/>
    </source>
</evidence>
<dbReference type="PANTHER" id="PTHR40037">
    <property type="entry name" value="PHOSPHOESTERASE YJCG-RELATED"/>
    <property type="match status" value="1"/>
</dbReference>
<keyword evidence="1" id="KW-0436">Ligase</keyword>
<reference evidence="1 2" key="1">
    <citation type="submission" date="2016-11" db="EMBL/GenBank/DDBJ databases">
        <authorList>
            <person name="Jaros S."/>
            <person name="Januszkiewicz K."/>
            <person name="Wedrychowicz H."/>
        </authorList>
    </citation>
    <scope>NUCLEOTIDE SEQUENCE [LARGE SCALE GENOMIC DNA]</scope>
    <source>
        <strain evidence="1 2">DSM 22807</strain>
    </source>
</reference>
<dbReference type="InterPro" id="IPR009097">
    <property type="entry name" value="Cyclic_Pdiesterase"/>
</dbReference>
<dbReference type="Gene3D" id="3.90.1140.10">
    <property type="entry name" value="Cyclic phosphodiesterase"/>
    <property type="match status" value="1"/>
</dbReference>
<dbReference type="STRING" id="683124.SAMN05444337_1510"/>
<organism evidence="1 2">
    <name type="scientific">Flavobacterium haoranii</name>
    <dbReference type="NCBI Taxonomy" id="683124"/>
    <lineage>
        <taxon>Bacteria</taxon>
        <taxon>Pseudomonadati</taxon>
        <taxon>Bacteroidota</taxon>
        <taxon>Flavobacteriia</taxon>
        <taxon>Flavobacteriales</taxon>
        <taxon>Flavobacteriaceae</taxon>
        <taxon>Flavobacterium</taxon>
    </lineage>
</organism>
<dbReference type="EMBL" id="FQZH01000002">
    <property type="protein sequence ID" value="SHJ20095.1"/>
    <property type="molecule type" value="Genomic_DNA"/>
</dbReference>
<accession>A0A1M6HD16</accession>
<dbReference type="SUPFAM" id="SSF55144">
    <property type="entry name" value="LigT-like"/>
    <property type="match status" value="1"/>
</dbReference>
<dbReference type="AlphaFoldDB" id="A0A1M6HD16"/>
<dbReference type="OrthoDB" id="980044at2"/>
<dbReference type="Proteomes" id="UP000184232">
    <property type="component" value="Unassembled WGS sequence"/>
</dbReference>
<name>A0A1M6HD16_9FLAO</name>
<protein>
    <submittedName>
        <fullName evidence="1">2'-5' RNA ligase superfamily protein</fullName>
    </submittedName>
</protein>
<keyword evidence="2" id="KW-1185">Reference proteome</keyword>
<gene>
    <name evidence="1" type="ORF">SAMN05444337_1510</name>
</gene>
<proteinExistence type="predicted"/>
<dbReference type="RefSeq" id="WP_072783623.1">
    <property type="nucleotide sequence ID" value="NZ_CP045292.1"/>
</dbReference>
<dbReference type="Pfam" id="PF13563">
    <property type="entry name" value="2_5_RNA_ligase2"/>
    <property type="match status" value="1"/>
</dbReference>
<sequence>MKTYSIVIQPSETIIEEVKQMKELLASKIGWFNSKNSLAHITINEFERNEKELENIKTKLTEITRYFKPQEVQFTNFDTFPNGAFFLAPNEESKQYLKQIMTSIHQKFPYPVKIKSNEPHISIGRRIQPEKIEIAKNLFPVNPNITFNCHKIALRVFNDDRKQFDIIETFPFLAEESQELIQGSLF</sequence>
<dbReference type="PANTHER" id="PTHR40037:SF1">
    <property type="entry name" value="PHOSPHOESTERASE SAOUHSC_00951-RELATED"/>
    <property type="match status" value="1"/>
</dbReference>
<dbReference type="InterPro" id="IPR050580">
    <property type="entry name" value="2H_phosphoesterase_YjcG-like"/>
</dbReference>
<dbReference type="GO" id="GO:0016874">
    <property type="term" value="F:ligase activity"/>
    <property type="evidence" value="ECO:0007669"/>
    <property type="project" value="UniProtKB-KW"/>
</dbReference>
<evidence type="ECO:0000313" key="2">
    <source>
        <dbReference type="Proteomes" id="UP000184232"/>
    </source>
</evidence>